<sequence>MKKISWVIIILIIIVASVGYYFIKENEKKTPQTISYKTVEAKKTDLQVHVSAEGHVKKTANEWPDYKDFVVQVMVDELEINQIKEKQTTDVNVQAVDNKIYKGTVAKINEKGVINGSVTSYIVTINLEKENSLKENMSVNADILVALEKNALIIPIEAVYTDKADKKYVFIVDENKQKKKIWIETGKHNTKSIQVVKGLRKGQQVIIP</sequence>
<dbReference type="Proteomes" id="UP000000779">
    <property type="component" value="Chromosome"/>
</dbReference>
<evidence type="ECO:0000256" key="1">
    <source>
        <dbReference type="SAM" id="Phobius"/>
    </source>
</evidence>
<feature type="domain" description="Multidrug resistance protein MdtA-like C-terminal permuted SH3" evidence="2">
    <location>
        <begin position="150"/>
        <end position="207"/>
    </location>
</feature>
<dbReference type="eggNOG" id="COG0845">
    <property type="taxonomic scope" value="Bacteria"/>
</dbReference>
<dbReference type="STRING" id="386043.lwe0357"/>
<dbReference type="EMBL" id="AM263198">
    <property type="protein sequence ID" value="CAK19775.1"/>
    <property type="molecule type" value="Genomic_DNA"/>
</dbReference>
<dbReference type="GeneID" id="61188246"/>
<dbReference type="GO" id="GO:0015562">
    <property type="term" value="F:efflux transmembrane transporter activity"/>
    <property type="evidence" value="ECO:0007669"/>
    <property type="project" value="TreeGrafter"/>
</dbReference>
<dbReference type="Gene3D" id="2.40.30.170">
    <property type="match status" value="1"/>
</dbReference>
<dbReference type="PANTHER" id="PTHR30469">
    <property type="entry name" value="MULTIDRUG RESISTANCE PROTEIN MDTA"/>
    <property type="match status" value="1"/>
</dbReference>
<dbReference type="GO" id="GO:1990281">
    <property type="term" value="C:efflux pump complex"/>
    <property type="evidence" value="ECO:0007669"/>
    <property type="project" value="TreeGrafter"/>
</dbReference>
<proteinExistence type="predicted"/>
<dbReference type="Gene3D" id="2.40.420.20">
    <property type="match status" value="1"/>
</dbReference>
<dbReference type="Pfam" id="PF25967">
    <property type="entry name" value="RND-MFP_C"/>
    <property type="match status" value="1"/>
</dbReference>
<dbReference type="HOGENOM" id="CLU_018816_14_3_9"/>
<dbReference type="RefSeq" id="WP_011701209.1">
    <property type="nucleotide sequence ID" value="NC_008555.1"/>
</dbReference>
<evidence type="ECO:0000259" key="2">
    <source>
        <dbReference type="Pfam" id="PF25967"/>
    </source>
</evidence>
<dbReference type="KEGG" id="lwe:lwe0357"/>
<reference evidence="3 4" key="1">
    <citation type="journal article" date="2006" name="J. Bacteriol.">
        <title>Whole-genome sequence of Listeria welshimeri reveals common steps in genome reduction with Listeria innocua as compared to Listeria monocytogenes.</title>
        <authorList>
            <person name="Hain T."/>
            <person name="Steinweg C."/>
            <person name="Kuenne C.T."/>
            <person name="Billion A."/>
            <person name="Ghai R."/>
            <person name="Chatterjee S.S."/>
            <person name="Domann E."/>
            <person name="Kaerst U."/>
            <person name="Goesmann A."/>
            <person name="Bekel T."/>
            <person name="Bartels D."/>
            <person name="Kaiser O."/>
            <person name="Meyer F."/>
            <person name="Puehler A."/>
            <person name="Weisshaar B."/>
            <person name="Wehland J."/>
            <person name="Liang C."/>
            <person name="Dandekar T."/>
            <person name="Lampidis R."/>
            <person name="Kreft J."/>
            <person name="Goebel W."/>
            <person name="Chakraborty T."/>
        </authorList>
    </citation>
    <scope>NUCLEOTIDE SEQUENCE [LARGE SCALE GENOMIC DNA]</scope>
    <source>
        <strain evidence="4">ATCC 35897 / DSM 20650 / CIP 8149 / NCTC 11857 / SLCC 5334 / V8</strain>
    </source>
</reference>
<evidence type="ECO:0000313" key="4">
    <source>
        <dbReference type="Proteomes" id="UP000000779"/>
    </source>
</evidence>
<keyword evidence="1" id="KW-0472">Membrane</keyword>
<accession>A0AFJ3</accession>
<organism evidence="3 4">
    <name type="scientific">Listeria welshimeri serovar 6b (strain ATCC 35897 / DSM 20650 / CCUG 15529 / CIP 8149 / NCTC 11857 / SLCC 5334 / V8)</name>
    <dbReference type="NCBI Taxonomy" id="386043"/>
    <lineage>
        <taxon>Bacteria</taxon>
        <taxon>Bacillati</taxon>
        <taxon>Bacillota</taxon>
        <taxon>Bacilli</taxon>
        <taxon>Bacillales</taxon>
        <taxon>Listeriaceae</taxon>
        <taxon>Listeria</taxon>
    </lineage>
</organism>
<dbReference type="PANTHER" id="PTHR30469:SF15">
    <property type="entry name" value="HLYD FAMILY OF SECRETION PROTEINS"/>
    <property type="match status" value="1"/>
</dbReference>
<evidence type="ECO:0000313" key="3">
    <source>
        <dbReference type="EMBL" id="CAK19775.1"/>
    </source>
</evidence>
<dbReference type="AlphaFoldDB" id="A0AFJ3"/>
<gene>
    <name evidence="3" type="ordered locus">lwe0357</name>
</gene>
<feature type="transmembrane region" description="Helical" evidence="1">
    <location>
        <begin position="6"/>
        <end position="23"/>
    </location>
</feature>
<keyword evidence="1" id="KW-1133">Transmembrane helix</keyword>
<name>A0AFJ3_LISW6</name>
<dbReference type="InterPro" id="IPR058627">
    <property type="entry name" value="MdtA-like_C"/>
</dbReference>
<protein>
    <recommendedName>
        <fullName evidence="2">Multidrug resistance protein MdtA-like C-terminal permuted SH3 domain-containing protein</fullName>
    </recommendedName>
</protein>
<keyword evidence="1" id="KW-0812">Transmembrane</keyword>